<proteinExistence type="predicted"/>
<name>A0A1L3KLK6_9VIRU</name>
<dbReference type="InterPro" id="IPR001205">
    <property type="entry name" value="RNA-dir_pol_C"/>
</dbReference>
<dbReference type="InterPro" id="IPR007094">
    <property type="entry name" value="RNA-dir_pol_PSvirus"/>
</dbReference>
<dbReference type="InterPro" id="IPR043502">
    <property type="entry name" value="DNA/RNA_pol_sf"/>
</dbReference>
<evidence type="ECO:0000259" key="4">
    <source>
        <dbReference type="PROSITE" id="PS50507"/>
    </source>
</evidence>
<keyword evidence="3" id="KW-0693">Viral RNA replication</keyword>
<dbReference type="SUPFAM" id="SSF56672">
    <property type="entry name" value="DNA/RNA polymerases"/>
    <property type="match status" value="1"/>
</dbReference>
<dbReference type="GO" id="GO:0003968">
    <property type="term" value="F:RNA-directed RNA polymerase activity"/>
    <property type="evidence" value="ECO:0007669"/>
    <property type="project" value="InterPro"/>
</dbReference>
<dbReference type="Gene3D" id="3.30.70.270">
    <property type="match status" value="1"/>
</dbReference>
<sequence length="473" mass="54294">MPLRFIGYSTGFAQRTYTHTEPTKYLKDIFSTEKHRSPVTQSGIRDDLFQFQNSTSQPDCPFLRLAISRAYSAFRLPQPVKMIHLNDVFCQDLDIWNKSPCLPWSSLGYKTKGDIKNDPEAIRKVRLFWHRVKAHEDLRPPDCMAFVRPHVCLKTEKKLRAVWGYPATVTFGEAVFALPLIRAYQTHRRPIAYGYETALGGMRRIYQRFMGKKFYYGLDFSKFDKTVPTWLIHAAFSILASNIDFLNYEDHGVADVRRMYHMFRYIENYFVNTPIRMADGLRYRKSSGIASGSYFTQLVGSIVNHILIEWACISLVGKFPDDVIVLGDDSLFTLPVAVPLDDFEALFSTVGMHLNLSKSQITTELDTMTFLGYKIGRGIPSKDHDDWITALLFPETPDRCFADLQSRALGLYYANMCVDQRFASITAGLVKMKAFDLNISRGLERHLKFIGVALDVLQRKHLPSAFEFAKLMI</sequence>
<evidence type="ECO:0000256" key="1">
    <source>
        <dbReference type="ARBA" id="ARBA00022679"/>
    </source>
</evidence>
<evidence type="ECO:0000256" key="3">
    <source>
        <dbReference type="ARBA" id="ARBA00022953"/>
    </source>
</evidence>
<protein>
    <submittedName>
        <fullName evidence="5">RdRp</fullName>
    </submittedName>
</protein>
<dbReference type="InterPro" id="IPR043128">
    <property type="entry name" value="Rev_trsase/Diguanyl_cyclase"/>
</dbReference>
<dbReference type="Pfam" id="PF00680">
    <property type="entry name" value="RdRP_1"/>
    <property type="match status" value="1"/>
</dbReference>
<feature type="domain" description="RdRp catalytic" evidence="4">
    <location>
        <begin position="213"/>
        <end position="342"/>
    </location>
</feature>
<dbReference type="GO" id="GO:0039694">
    <property type="term" value="P:viral RNA genome replication"/>
    <property type="evidence" value="ECO:0007669"/>
    <property type="project" value="InterPro"/>
</dbReference>
<dbReference type="GO" id="GO:0006351">
    <property type="term" value="P:DNA-templated transcription"/>
    <property type="evidence" value="ECO:0007669"/>
    <property type="project" value="InterPro"/>
</dbReference>
<evidence type="ECO:0000256" key="2">
    <source>
        <dbReference type="ARBA" id="ARBA00022695"/>
    </source>
</evidence>
<dbReference type="GO" id="GO:0003723">
    <property type="term" value="F:RNA binding"/>
    <property type="evidence" value="ECO:0007669"/>
    <property type="project" value="InterPro"/>
</dbReference>
<evidence type="ECO:0000313" key="5">
    <source>
        <dbReference type="EMBL" id="APG78243.1"/>
    </source>
</evidence>
<dbReference type="EMBL" id="KX884130">
    <property type="protein sequence ID" value="APG78243.1"/>
    <property type="molecule type" value="Genomic_RNA"/>
</dbReference>
<reference evidence="5" key="1">
    <citation type="journal article" date="2016" name="Nature">
        <title>Redefining the invertebrate RNA virosphere.</title>
        <authorList>
            <person name="Shi M."/>
            <person name="Lin X.D."/>
            <person name="Tian J.H."/>
            <person name="Chen L.J."/>
            <person name="Chen X."/>
            <person name="Li C.X."/>
            <person name="Qin X.C."/>
            <person name="Li J."/>
            <person name="Cao J.P."/>
            <person name="Eden J.S."/>
            <person name="Buchmann J."/>
            <person name="Wang W."/>
            <person name="Xu J."/>
            <person name="Holmes E.C."/>
            <person name="Zhang Y.Z."/>
        </authorList>
    </citation>
    <scope>NUCLEOTIDE SEQUENCE</scope>
    <source>
        <strain evidence="5">QTM26281</strain>
    </source>
</reference>
<organism evidence="5">
    <name type="scientific">Hubei partiti-like virus 46</name>
    <dbReference type="NCBI Taxonomy" id="1923054"/>
    <lineage>
        <taxon>Viruses</taxon>
        <taxon>Riboviria</taxon>
    </lineage>
</organism>
<accession>A0A1L3KLK6</accession>
<dbReference type="PROSITE" id="PS50507">
    <property type="entry name" value="RDRP_SSRNA_POS"/>
    <property type="match status" value="1"/>
</dbReference>
<keyword evidence="2" id="KW-0548">Nucleotidyltransferase</keyword>
<keyword evidence="1" id="KW-0808">Transferase</keyword>